<name>A0AAU6V853_UNCXX</name>
<reference evidence="1" key="1">
    <citation type="submission" date="2022-03" db="EMBL/GenBank/DDBJ databases">
        <title>Sea Food Isolates.</title>
        <authorList>
            <person name="Li c."/>
        </authorList>
    </citation>
    <scope>NUCLEOTIDE SEQUENCE</scope>
    <source>
        <strain evidence="1">19NY03SH02</strain>
    </source>
</reference>
<proteinExistence type="predicted"/>
<protein>
    <submittedName>
        <fullName evidence="1">Uncharacterized protein</fullName>
    </submittedName>
</protein>
<sequence length="47" mass="5477">MDTDEERDILNKELRRIRSFGGKVTPNSLLKRLSMEKAKEDLNNESV</sequence>
<accession>A0AAU6V853</accession>
<evidence type="ECO:0000313" key="1">
    <source>
        <dbReference type="EMBL" id="XAG82879.1"/>
    </source>
</evidence>
<dbReference type="AlphaFoldDB" id="A0AAU6V853"/>
<dbReference type="EMBL" id="CP095354">
    <property type="protein sequence ID" value="XAG82879.1"/>
    <property type="molecule type" value="Genomic_DNA"/>
</dbReference>
<gene>
    <name evidence="1" type="ORF">MRN14_10185</name>
</gene>
<organism evidence="1">
    <name type="scientific">bacterium 19NY03SH02</name>
    <dbReference type="NCBI Taxonomy" id="2920631"/>
    <lineage>
        <taxon>Bacteria</taxon>
    </lineage>
</organism>